<evidence type="ECO:0000256" key="3">
    <source>
        <dbReference type="ARBA" id="ARBA00022630"/>
    </source>
</evidence>
<sequence>MVGSSPEWRFPTPPGVTVPHLRTTDHVVPFQADDGRPLNLVNVRGDRPPSRGPVLLVHGAGVSAEIFRAPIRTTLVDALIAAGYDVWLENWRASTALPPCEWTLDQAARHDHPAAVRTVVTRTGADRIKAVIHCQGSTSFMMSACAGLVGQVDTIVASAVSLHTVVPAWSRAKLRWAVPVVRRFLEYLDPSWGRVRPDEPLARLLTALVRLTHHECDNLVCKMVSFTYGSGFPALWRHENLNAATHDEFIPYEFGKVSMAFFRQMARCVERGHLVSYERLPGLPEDYLRQPPRTDARIVFIAGERNRCFLPESQIRTHALFSRRDPGRHALHVLPDYGHLDLFFGQDADRDVFPLILRELAAPIHV</sequence>
<dbReference type="GO" id="GO:0016491">
    <property type="term" value="F:oxidoreductase activity"/>
    <property type="evidence" value="ECO:0007669"/>
    <property type="project" value="UniProtKB-KW"/>
</dbReference>
<protein>
    <submittedName>
        <fullName evidence="7">Alpha/beta hydrolase fold</fullName>
    </submittedName>
</protein>
<accession>A0A1C6S4Y8</accession>
<dbReference type="InterPro" id="IPR000073">
    <property type="entry name" value="AB_hydrolase_1"/>
</dbReference>
<dbReference type="AlphaFoldDB" id="A0A1C6S4Y8"/>
<evidence type="ECO:0000256" key="5">
    <source>
        <dbReference type="ARBA" id="ARBA00023002"/>
    </source>
</evidence>
<keyword evidence="8" id="KW-1185">Reference proteome</keyword>
<dbReference type="InterPro" id="IPR052542">
    <property type="entry name" value="Cholesterol_Oxidase"/>
</dbReference>
<keyword evidence="4" id="KW-0274">FAD</keyword>
<dbReference type="Pfam" id="PF00561">
    <property type="entry name" value="Abhydrolase_1"/>
    <property type="match status" value="1"/>
</dbReference>
<name>A0A1C6S4Y8_9ACTN</name>
<keyword evidence="7" id="KW-0378">Hydrolase</keyword>
<keyword evidence="5" id="KW-0560">Oxidoreductase</keyword>
<gene>
    <name evidence="7" type="ORF">GA0074694_3951</name>
</gene>
<comment type="cofactor">
    <cofactor evidence="1">
        <name>FAD</name>
        <dbReference type="ChEBI" id="CHEBI:57692"/>
    </cofactor>
</comment>
<dbReference type="EMBL" id="FMHU01000002">
    <property type="protein sequence ID" value="SCL24509.1"/>
    <property type="molecule type" value="Genomic_DNA"/>
</dbReference>
<feature type="domain" description="AB hydrolase-1" evidence="6">
    <location>
        <begin position="53"/>
        <end position="345"/>
    </location>
</feature>
<reference evidence="8" key="1">
    <citation type="submission" date="2016-06" db="EMBL/GenBank/DDBJ databases">
        <authorList>
            <person name="Varghese N."/>
        </authorList>
    </citation>
    <scope>NUCLEOTIDE SEQUENCE [LARGE SCALE GENOMIC DNA]</scope>
    <source>
        <strain evidence="8">DSM 46123</strain>
    </source>
</reference>
<evidence type="ECO:0000256" key="4">
    <source>
        <dbReference type="ARBA" id="ARBA00022827"/>
    </source>
</evidence>
<organism evidence="7 8">
    <name type="scientific">Micromonospora inyonensis</name>
    <dbReference type="NCBI Taxonomy" id="47866"/>
    <lineage>
        <taxon>Bacteria</taxon>
        <taxon>Bacillati</taxon>
        <taxon>Actinomycetota</taxon>
        <taxon>Actinomycetes</taxon>
        <taxon>Micromonosporales</taxon>
        <taxon>Micromonosporaceae</taxon>
        <taxon>Micromonospora</taxon>
    </lineage>
</organism>
<dbReference type="SUPFAM" id="SSF53474">
    <property type="entry name" value="alpha/beta-Hydrolases"/>
    <property type="match status" value="1"/>
</dbReference>
<dbReference type="InterPro" id="IPR029058">
    <property type="entry name" value="AB_hydrolase_fold"/>
</dbReference>
<evidence type="ECO:0000313" key="7">
    <source>
        <dbReference type="EMBL" id="SCL24509.1"/>
    </source>
</evidence>
<evidence type="ECO:0000313" key="8">
    <source>
        <dbReference type="Proteomes" id="UP000198906"/>
    </source>
</evidence>
<comment type="similarity">
    <text evidence="2">Belongs to the GMC oxidoreductase family.</text>
</comment>
<dbReference type="PANTHER" id="PTHR47470">
    <property type="entry name" value="CHOLESTEROL OXIDASE"/>
    <property type="match status" value="1"/>
</dbReference>
<proteinExistence type="inferred from homology"/>
<evidence type="ECO:0000256" key="1">
    <source>
        <dbReference type="ARBA" id="ARBA00001974"/>
    </source>
</evidence>
<evidence type="ECO:0000259" key="6">
    <source>
        <dbReference type="Pfam" id="PF00561"/>
    </source>
</evidence>
<dbReference type="Gene3D" id="3.40.50.1820">
    <property type="entry name" value="alpha/beta hydrolase"/>
    <property type="match status" value="1"/>
</dbReference>
<dbReference type="Proteomes" id="UP000198906">
    <property type="component" value="Unassembled WGS sequence"/>
</dbReference>
<keyword evidence="3" id="KW-0285">Flavoprotein</keyword>
<evidence type="ECO:0000256" key="2">
    <source>
        <dbReference type="ARBA" id="ARBA00010790"/>
    </source>
</evidence>
<dbReference type="PANTHER" id="PTHR47470:SF1">
    <property type="entry name" value="FAD-DEPENDENT OXIDOREDUCTASE 2 FAD BINDING DOMAIN-CONTAINING PROTEIN"/>
    <property type="match status" value="1"/>
</dbReference>
<dbReference type="GO" id="GO:0016787">
    <property type="term" value="F:hydrolase activity"/>
    <property type="evidence" value="ECO:0007669"/>
    <property type="project" value="UniProtKB-KW"/>
</dbReference>
<dbReference type="STRING" id="47866.GA0074694_3951"/>